<feature type="domain" description="MATH" evidence="12">
    <location>
        <begin position="1"/>
        <end position="30"/>
    </location>
</feature>
<dbReference type="PANTHER" id="PTHR23420">
    <property type="entry name" value="ADENOSYLHOMOCYSTEINASE"/>
    <property type="match status" value="1"/>
</dbReference>
<dbReference type="Proteomes" id="UP001417504">
    <property type="component" value="Unassembled WGS sequence"/>
</dbReference>
<dbReference type="InterPro" id="IPR002083">
    <property type="entry name" value="MATH/TRAF_dom"/>
</dbReference>
<evidence type="ECO:0000256" key="6">
    <source>
        <dbReference type="ARBA" id="ARBA00022563"/>
    </source>
</evidence>
<dbReference type="SMART" id="SM00996">
    <property type="entry name" value="AdoHcyase"/>
    <property type="match status" value="1"/>
</dbReference>
<gene>
    <name evidence="13" type="ORF">Sjap_010895</name>
</gene>
<comment type="catalytic activity">
    <reaction evidence="10">
        <text>S-adenosyl-L-homocysteine + H2O = L-homocysteine + adenosine</text>
        <dbReference type="Rhea" id="RHEA:21708"/>
        <dbReference type="ChEBI" id="CHEBI:15377"/>
        <dbReference type="ChEBI" id="CHEBI:16335"/>
        <dbReference type="ChEBI" id="CHEBI:57856"/>
        <dbReference type="ChEBI" id="CHEBI:58199"/>
        <dbReference type="EC" id="3.13.2.1"/>
    </reaction>
</comment>
<dbReference type="GO" id="GO:0006730">
    <property type="term" value="P:one-carbon metabolic process"/>
    <property type="evidence" value="ECO:0007669"/>
    <property type="project" value="UniProtKB-KW"/>
</dbReference>
<evidence type="ECO:0000256" key="10">
    <source>
        <dbReference type="ARBA" id="ARBA00048858"/>
    </source>
</evidence>
<keyword evidence="14" id="KW-1185">Reference proteome</keyword>
<evidence type="ECO:0000256" key="2">
    <source>
        <dbReference type="ARBA" id="ARBA00002639"/>
    </source>
</evidence>
<evidence type="ECO:0000256" key="4">
    <source>
        <dbReference type="ARBA" id="ARBA00007122"/>
    </source>
</evidence>
<evidence type="ECO:0000313" key="14">
    <source>
        <dbReference type="Proteomes" id="UP001417504"/>
    </source>
</evidence>
<evidence type="ECO:0000256" key="11">
    <source>
        <dbReference type="SAM" id="MobiDB-lite"/>
    </source>
</evidence>
<evidence type="ECO:0000256" key="8">
    <source>
        <dbReference type="ARBA" id="ARBA00033091"/>
    </source>
</evidence>
<protein>
    <recommendedName>
        <fullName evidence="5">Adenosylhomocysteinase</fullName>
        <ecNumber evidence="9">3.13.2.1</ecNumber>
    </recommendedName>
    <alternativeName>
        <fullName evidence="8">S-adenosyl-L-homocysteine hydrolase</fullName>
    </alternativeName>
</protein>
<name>A0AAP0JAF4_9MAGN</name>
<dbReference type="GO" id="GO:0033353">
    <property type="term" value="P:S-adenosylmethionine cycle"/>
    <property type="evidence" value="ECO:0007669"/>
    <property type="project" value="TreeGrafter"/>
</dbReference>
<feature type="region of interest" description="Disordered" evidence="11">
    <location>
        <begin position="101"/>
        <end position="130"/>
    </location>
</feature>
<keyword evidence="6" id="KW-0554">One-carbon metabolism</keyword>
<dbReference type="Gene3D" id="3.40.50.1480">
    <property type="entry name" value="Adenosylhomocysteinase-like"/>
    <property type="match status" value="1"/>
</dbReference>
<comment type="similarity">
    <text evidence="4">Belongs to the adenosylhomocysteinase family.</text>
</comment>
<evidence type="ECO:0000256" key="9">
    <source>
        <dbReference type="ARBA" id="ARBA00034527"/>
    </source>
</evidence>
<dbReference type="EC" id="3.13.2.1" evidence="9"/>
<comment type="function">
    <text evidence="2">Adenosylhomocysteine is a competitive inhibitor of S-adenosyl-L-methionine-dependent methyl transferase reactions; therefore adenosylhomocysteinase may play a key role in the control of methylations via regulation of the intracellular concentration of adenosylhomocysteine.</text>
</comment>
<dbReference type="CDD" id="cd00121">
    <property type="entry name" value="MATH"/>
    <property type="match status" value="1"/>
</dbReference>
<reference evidence="13 14" key="1">
    <citation type="submission" date="2024-01" db="EMBL/GenBank/DDBJ databases">
        <title>Genome assemblies of Stephania.</title>
        <authorList>
            <person name="Yang L."/>
        </authorList>
    </citation>
    <scope>NUCLEOTIDE SEQUENCE [LARGE SCALE GENOMIC DNA]</scope>
    <source>
        <strain evidence="13">QJT</strain>
        <tissue evidence="13">Leaf</tissue>
    </source>
</reference>
<dbReference type="SUPFAM" id="SSF52283">
    <property type="entry name" value="Formate/glycerate dehydrogenase catalytic domain-like"/>
    <property type="match status" value="1"/>
</dbReference>
<keyword evidence="7" id="KW-0520">NAD</keyword>
<evidence type="ECO:0000256" key="5">
    <source>
        <dbReference type="ARBA" id="ARBA00022091"/>
    </source>
</evidence>
<feature type="compositionally biased region" description="Basic and acidic residues" evidence="11">
    <location>
        <begin position="104"/>
        <end position="130"/>
    </location>
</feature>
<dbReference type="InterPro" id="IPR015878">
    <property type="entry name" value="Ado_hCys_hydrolase_NAD-bd"/>
</dbReference>
<accession>A0AAP0JAF4</accession>
<comment type="caution">
    <text evidence="13">The sequence shown here is derived from an EMBL/GenBank/DDBJ whole genome shotgun (WGS) entry which is preliminary data.</text>
</comment>
<proteinExistence type="inferred from homology"/>
<comment type="pathway">
    <text evidence="3">Amino-acid biosynthesis; L-homocysteine biosynthesis; L-homocysteine from S-adenosyl-L-homocysteine: step 1/1.</text>
</comment>
<evidence type="ECO:0000313" key="13">
    <source>
        <dbReference type="EMBL" id="KAK9130408.1"/>
    </source>
</evidence>
<sequence>MWGYKPFFRRAMLETSDFLKEDCLKINCSLSLSATLIVSKSEKSEISSIGNGVACREDLVGREYKVKDLSQADFAASRSSSPRSRCPINGLPYRIQPIAAVQGRQDHRVPPHDDPDRRPHRDPYRPSAEVRRCSRNIFSTQDHATAAIARDNAAVFALKGETLQSTWWCMERALDRGPGGGPNRSSTMAGMLRCDSRGGEGERRSLRRVGRFRTRTRRQCGVSDCATIIRDGLKSDPKKYHKMKERLVGVSEETTTGVKRSYTRCEIAGTLLFPAINVNDSVTKSKFDNLYGCLTLSPDGSMRATNVMITGKVALVADYGDVGKGCAAALKQVGARVIVTEIDPICALQATMDGLQVLTLEDVSDVDIFVTTTGNKDIIMVDHMR</sequence>
<dbReference type="GO" id="GO:0005829">
    <property type="term" value="C:cytosol"/>
    <property type="evidence" value="ECO:0007669"/>
    <property type="project" value="TreeGrafter"/>
</dbReference>
<dbReference type="InterPro" id="IPR036291">
    <property type="entry name" value="NAD(P)-bd_dom_sf"/>
</dbReference>
<dbReference type="Gene3D" id="3.40.50.720">
    <property type="entry name" value="NAD(P)-binding Rossmann-like Domain"/>
    <property type="match status" value="1"/>
</dbReference>
<dbReference type="SMART" id="SM00997">
    <property type="entry name" value="AdoHcyase_NAD"/>
    <property type="match status" value="1"/>
</dbReference>
<dbReference type="SUPFAM" id="SSF51735">
    <property type="entry name" value="NAD(P)-binding Rossmann-fold domains"/>
    <property type="match status" value="1"/>
</dbReference>
<dbReference type="SUPFAM" id="SSF49599">
    <property type="entry name" value="TRAF domain-like"/>
    <property type="match status" value="1"/>
</dbReference>
<dbReference type="GO" id="GO:0004013">
    <property type="term" value="F:adenosylhomocysteinase activity"/>
    <property type="evidence" value="ECO:0007669"/>
    <property type="project" value="UniProtKB-EC"/>
</dbReference>
<comment type="cofactor">
    <cofactor evidence="1">
        <name>NAD(+)</name>
        <dbReference type="ChEBI" id="CHEBI:57540"/>
    </cofactor>
</comment>
<dbReference type="PANTHER" id="PTHR23420:SF0">
    <property type="entry name" value="ADENOSYLHOMOCYSTEINASE"/>
    <property type="match status" value="1"/>
</dbReference>
<evidence type="ECO:0000256" key="3">
    <source>
        <dbReference type="ARBA" id="ARBA00005195"/>
    </source>
</evidence>
<feature type="region of interest" description="Disordered" evidence="11">
    <location>
        <begin position="178"/>
        <end position="200"/>
    </location>
</feature>
<evidence type="ECO:0000256" key="7">
    <source>
        <dbReference type="ARBA" id="ARBA00023027"/>
    </source>
</evidence>
<dbReference type="PROSITE" id="PS50144">
    <property type="entry name" value="MATH"/>
    <property type="match status" value="1"/>
</dbReference>
<organism evidence="13 14">
    <name type="scientific">Stephania japonica</name>
    <dbReference type="NCBI Taxonomy" id="461633"/>
    <lineage>
        <taxon>Eukaryota</taxon>
        <taxon>Viridiplantae</taxon>
        <taxon>Streptophyta</taxon>
        <taxon>Embryophyta</taxon>
        <taxon>Tracheophyta</taxon>
        <taxon>Spermatophyta</taxon>
        <taxon>Magnoliopsida</taxon>
        <taxon>Ranunculales</taxon>
        <taxon>Menispermaceae</taxon>
        <taxon>Menispermoideae</taxon>
        <taxon>Cissampelideae</taxon>
        <taxon>Stephania</taxon>
    </lineage>
</organism>
<dbReference type="AlphaFoldDB" id="A0AAP0JAF4"/>
<evidence type="ECO:0000256" key="1">
    <source>
        <dbReference type="ARBA" id="ARBA00001911"/>
    </source>
</evidence>
<evidence type="ECO:0000259" key="12">
    <source>
        <dbReference type="PROSITE" id="PS50144"/>
    </source>
</evidence>
<dbReference type="InterPro" id="IPR042172">
    <property type="entry name" value="Adenosylhomocyst_ase-like_sf"/>
</dbReference>
<dbReference type="InterPro" id="IPR000043">
    <property type="entry name" value="Adenosylhomocysteinase-like"/>
</dbReference>
<dbReference type="EMBL" id="JBBNAE010000004">
    <property type="protein sequence ID" value="KAK9130408.1"/>
    <property type="molecule type" value="Genomic_DNA"/>
</dbReference>
<dbReference type="Pfam" id="PF00670">
    <property type="entry name" value="AdoHcyase_NAD"/>
    <property type="match status" value="1"/>
</dbReference>